<evidence type="ECO:0000313" key="2">
    <source>
        <dbReference type="Proteomes" id="UP001163878"/>
    </source>
</evidence>
<reference evidence="1" key="1">
    <citation type="submission" date="2022-10" db="EMBL/GenBank/DDBJ databases">
        <title>Cytochrome P450 Catalyzes Benzene Ring Formation in the Biosynthesis of Trialkyl-Substituted Aromatic Polyketides.</title>
        <authorList>
            <person name="Zhao E."/>
            <person name="Ge H."/>
        </authorList>
    </citation>
    <scope>NUCLEOTIDE SEQUENCE</scope>
    <source>
        <strain evidence="1">NA0869</strain>
    </source>
</reference>
<organism evidence="1 2">
    <name type="scientific">Streptomyces peucetius</name>
    <dbReference type="NCBI Taxonomy" id="1950"/>
    <lineage>
        <taxon>Bacteria</taxon>
        <taxon>Bacillati</taxon>
        <taxon>Actinomycetota</taxon>
        <taxon>Actinomycetes</taxon>
        <taxon>Kitasatosporales</taxon>
        <taxon>Streptomycetaceae</taxon>
        <taxon>Streptomyces</taxon>
    </lineage>
</organism>
<dbReference type="EMBL" id="CP107567">
    <property type="protein sequence ID" value="UYQ62632.1"/>
    <property type="molecule type" value="Genomic_DNA"/>
</dbReference>
<dbReference type="Gene3D" id="3.90.850.10">
    <property type="entry name" value="Fumarylacetoacetase-like, C-terminal domain"/>
    <property type="match status" value="1"/>
</dbReference>
<dbReference type="SUPFAM" id="SSF56529">
    <property type="entry name" value="FAH"/>
    <property type="match status" value="1"/>
</dbReference>
<gene>
    <name evidence="1" type="ORF">OGH68_14835</name>
</gene>
<proteinExistence type="predicted"/>
<evidence type="ECO:0000313" key="1">
    <source>
        <dbReference type="EMBL" id="UYQ62632.1"/>
    </source>
</evidence>
<dbReference type="Proteomes" id="UP001163878">
    <property type="component" value="Chromosome"/>
</dbReference>
<sequence length="298" mass="32458">MSVFFECTYRGRRHVGLDKPEPGAPLVLYPLAEETDLRRTALAAGRDRAALVAELTSGGGRVTVPDFETGFVRFRPPLMPASAGDAMVSGFMQTHNVKVGADTQSQPNWFLKGMGDCLKVPGDDLAVPSSAVALCEEAEIVLVYVTDDAGEPRYTGYTFGNDLTDIGRFKRHQGHLSYAKLCDAAVAPWLFLDEPPQRVTGRVTVERDGGPGWQGGFTTGTKALHYGLGGMMSELFSYGTLRRPGLVHYVFIGADRSSFHGGYRMTDQDRVTLEFTSHGVTLSNRIHWPRPVTAAVEG</sequence>
<dbReference type="InterPro" id="IPR036663">
    <property type="entry name" value="Fumarylacetoacetase_C_sf"/>
</dbReference>
<accession>A0ABY6I9H9</accession>
<protein>
    <submittedName>
        <fullName evidence="1">FAH family protein</fullName>
    </submittedName>
</protein>
<keyword evidence="2" id="KW-1185">Reference proteome</keyword>
<dbReference type="RefSeq" id="WP_264244319.1">
    <property type="nucleotide sequence ID" value="NZ_CP107567.1"/>
</dbReference>
<name>A0ABY6I9H9_STRPE</name>